<organism evidence="1 2">
    <name type="scientific">Catharanthus roseus</name>
    <name type="common">Madagascar periwinkle</name>
    <name type="synonym">Vinca rosea</name>
    <dbReference type="NCBI Taxonomy" id="4058"/>
    <lineage>
        <taxon>Eukaryota</taxon>
        <taxon>Viridiplantae</taxon>
        <taxon>Streptophyta</taxon>
        <taxon>Embryophyta</taxon>
        <taxon>Tracheophyta</taxon>
        <taxon>Spermatophyta</taxon>
        <taxon>Magnoliopsida</taxon>
        <taxon>eudicotyledons</taxon>
        <taxon>Gunneridae</taxon>
        <taxon>Pentapetalae</taxon>
        <taxon>asterids</taxon>
        <taxon>lamiids</taxon>
        <taxon>Gentianales</taxon>
        <taxon>Apocynaceae</taxon>
        <taxon>Rauvolfioideae</taxon>
        <taxon>Vinceae</taxon>
        <taxon>Catharanthinae</taxon>
        <taxon>Catharanthus</taxon>
    </lineage>
</organism>
<sequence>MWLHWAGPLTCGEHIPDACDTRFDLYRIQLRGNDHTYWGTQHASHIEAWHQWRLRVRDGPALAVEVLSYLNDDGDTGATYISVTDGCVCEESAGDHSETFPVQPLRRRPWEHVLDQGARGVKRGARRQPSRGAGGERPPVPPFSGHFEIERGEGSGQVERGEGSGGGHPPVDPFDSLNLDMPSFSWGLTQPSQSFPGGSVTLRVPLPPAGSSTPHQPILQTSSSDDEERAGDMDDVQRLGFEHRVGKKTTRFTPSN</sequence>
<protein>
    <submittedName>
        <fullName evidence="1">Uncharacterized protein</fullName>
    </submittedName>
</protein>
<dbReference type="EMBL" id="CM044703">
    <property type="protein sequence ID" value="KAI5672784.1"/>
    <property type="molecule type" value="Genomic_DNA"/>
</dbReference>
<accession>A0ACC0BJB9</accession>
<evidence type="ECO:0000313" key="2">
    <source>
        <dbReference type="Proteomes" id="UP001060085"/>
    </source>
</evidence>
<proteinExistence type="predicted"/>
<gene>
    <name evidence="1" type="ORF">M9H77_13148</name>
</gene>
<name>A0ACC0BJB9_CATRO</name>
<keyword evidence="2" id="KW-1185">Reference proteome</keyword>
<comment type="caution">
    <text evidence="1">The sequence shown here is derived from an EMBL/GenBank/DDBJ whole genome shotgun (WGS) entry which is preliminary data.</text>
</comment>
<evidence type="ECO:0000313" key="1">
    <source>
        <dbReference type="EMBL" id="KAI5672784.1"/>
    </source>
</evidence>
<reference evidence="2" key="1">
    <citation type="journal article" date="2023" name="Nat. Plants">
        <title>Single-cell RNA sequencing provides a high-resolution roadmap for understanding the multicellular compartmentation of specialized metabolism.</title>
        <authorList>
            <person name="Sun S."/>
            <person name="Shen X."/>
            <person name="Li Y."/>
            <person name="Li Y."/>
            <person name="Wang S."/>
            <person name="Li R."/>
            <person name="Zhang H."/>
            <person name="Shen G."/>
            <person name="Guo B."/>
            <person name="Wei J."/>
            <person name="Xu J."/>
            <person name="St-Pierre B."/>
            <person name="Chen S."/>
            <person name="Sun C."/>
        </authorList>
    </citation>
    <scope>NUCLEOTIDE SEQUENCE [LARGE SCALE GENOMIC DNA]</scope>
</reference>
<dbReference type="Proteomes" id="UP001060085">
    <property type="component" value="Linkage Group LG03"/>
</dbReference>